<dbReference type="EMBL" id="BMED01000001">
    <property type="protein sequence ID" value="GGC58032.1"/>
    <property type="molecule type" value="Genomic_DNA"/>
</dbReference>
<proteinExistence type="inferred from homology"/>
<reference evidence="3" key="1">
    <citation type="journal article" date="2014" name="Int. J. Syst. Evol. Microbiol.">
        <title>Complete genome sequence of Corynebacterium casei LMG S-19264T (=DSM 44701T), isolated from a smear-ripened cheese.</title>
        <authorList>
            <consortium name="US DOE Joint Genome Institute (JGI-PGF)"/>
            <person name="Walter F."/>
            <person name="Albersmeier A."/>
            <person name="Kalinowski J."/>
            <person name="Ruckert C."/>
        </authorList>
    </citation>
    <scope>NUCLEOTIDE SEQUENCE</scope>
    <source>
        <strain evidence="3">CGMCC 1.10998</strain>
    </source>
</reference>
<comment type="caution">
    <text evidence="3">The sequence shown here is derived from an EMBL/GenBank/DDBJ whole genome shotgun (WGS) entry which is preliminary data.</text>
</comment>
<dbReference type="RefSeq" id="WP_188564051.1">
    <property type="nucleotide sequence ID" value="NZ_BMED01000001.1"/>
</dbReference>
<evidence type="ECO:0000256" key="2">
    <source>
        <dbReference type="ARBA" id="ARBA00022801"/>
    </source>
</evidence>
<sequence length="415" mass="46241">MASTAKTASKTNGSDISALDEDGQPVDWWFIYKVPKLDAGTGTDKASGYEYVYYDSSIDKRKDGMVNKSPYRLDQGTGAMNRTLDAVFKNRSKAAASTGWILYNDELPLSEKRKDSGLMGHTKGVIAFDTKSQTAFWLLHSWPKFADISTGHEPTPQYGQTYICISLTLDTARKIATQMATHQEPQTYFSRTADLPEKDPLYALTQPLPSKNVPDASVIDLTSRVGMKFKVMAKNREWNQDFWNGFVGPTLGEDMDDETWIRGPIPPIADTDGIHKTFDIKYINLGPLGAHWAWPETHDHAKWGITVKSTWVCVGDINRMISQRKRGGGTIAFQNETLWRALSKAGLLLAPPGHSRTEAHEVIQKTHVHSMIDHEQPHPASKFVANHKTKFPVPAKKAAVRKPAIKKAPVKKKPA</sequence>
<reference evidence="3" key="2">
    <citation type="submission" date="2020-09" db="EMBL/GenBank/DDBJ databases">
        <authorList>
            <person name="Sun Q."/>
            <person name="Zhou Y."/>
        </authorList>
    </citation>
    <scope>NUCLEOTIDE SEQUENCE</scope>
    <source>
        <strain evidence="3">CGMCC 1.10998</strain>
    </source>
</reference>
<dbReference type="Pfam" id="PF03265">
    <property type="entry name" value="DNase_II"/>
    <property type="match status" value="1"/>
</dbReference>
<keyword evidence="2" id="KW-0378">Hydrolase</keyword>
<keyword evidence="4" id="KW-1185">Reference proteome</keyword>
<dbReference type="PANTHER" id="PTHR10858">
    <property type="entry name" value="DEOXYRIBONUCLEASE II"/>
    <property type="match status" value="1"/>
</dbReference>
<organism evidence="3 4">
    <name type="scientific">Undibacterium terreum</name>
    <dbReference type="NCBI Taxonomy" id="1224302"/>
    <lineage>
        <taxon>Bacteria</taxon>
        <taxon>Pseudomonadati</taxon>
        <taxon>Pseudomonadota</taxon>
        <taxon>Betaproteobacteria</taxon>
        <taxon>Burkholderiales</taxon>
        <taxon>Oxalobacteraceae</taxon>
        <taxon>Undibacterium</taxon>
    </lineage>
</organism>
<evidence type="ECO:0000313" key="4">
    <source>
        <dbReference type="Proteomes" id="UP000637423"/>
    </source>
</evidence>
<dbReference type="AlphaFoldDB" id="A0A916XAR4"/>
<evidence type="ECO:0000256" key="1">
    <source>
        <dbReference type="ARBA" id="ARBA00007527"/>
    </source>
</evidence>
<comment type="similarity">
    <text evidence="1">Belongs to the DNase II family.</text>
</comment>
<evidence type="ECO:0000313" key="3">
    <source>
        <dbReference type="EMBL" id="GGC58032.1"/>
    </source>
</evidence>
<protein>
    <submittedName>
        <fullName evidence="3">Deoxyribonuclease-2</fullName>
    </submittedName>
</protein>
<gene>
    <name evidence="3" type="ORF">GCM10011396_01050</name>
</gene>
<dbReference type="CDD" id="cd09120">
    <property type="entry name" value="PLDc_DNaseII_1"/>
    <property type="match status" value="1"/>
</dbReference>
<dbReference type="GO" id="GO:0004531">
    <property type="term" value="F:deoxyribonuclease II activity"/>
    <property type="evidence" value="ECO:0007669"/>
    <property type="project" value="InterPro"/>
</dbReference>
<accession>A0A916XAR4</accession>
<name>A0A916XAR4_9BURK</name>
<dbReference type="InterPro" id="IPR004947">
    <property type="entry name" value="DNase_II"/>
</dbReference>
<dbReference type="Proteomes" id="UP000637423">
    <property type="component" value="Unassembled WGS sequence"/>
</dbReference>
<dbReference type="PANTHER" id="PTHR10858:SF23">
    <property type="entry name" value="DEOXYRIBONUCLEASE II"/>
    <property type="match status" value="1"/>
</dbReference>